<evidence type="ECO:0000313" key="1">
    <source>
        <dbReference type="EMBL" id="GAA3691272.1"/>
    </source>
</evidence>
<dbReference type="InterPro" id="IPR019587">
    <property type="entry name" value="Polyketide_cyclase/dehydratase"/>
</dbReference>
<accession>A0ABP7CMV0</accession>
<reference evidence="2" key="1">
    <citation type="journal article" date="2019" name="Int. J. Syst. Evol. Microbiol.">
        <title>The Global Catalogue of Microorganisms (GCM) 10K type strain sequencing project: providing services to taxonomists for standard genome sequencing and annotation.</title>
        <authorList>
            <consortium name="The Broad Institute Genomics Platform"/>
            <consortium name="The Broad Institute Genome Sequencing Center for Infectious Disease"/>
            <person name="Wu L."/>
            <person name="Ma J."/>
        </authorList>
    </citation>
    <scope>NUCLEOTIDE SEQUENCE [LARGE SCALE GENOMIC DNA]</scope>
    <source>
        <strain evidence="2">JCM 16548</strain>
    </source>
</reference>
<comment type="caution">
    <text evidence="1">The sequence shown here is derived from an EMBL/GenBank/DDBJ whole genome shotgun (WGS) entry which is preliminary data.</text>
</comment>
<sequence>MVSVEVSSPLSPAEALRVITDFGPSRAEAWPGVDLSRLVVHQAGDGHADVTEGNDTTWERVTYDWDEATGTVTARTTDSNVWAEGSRWDYRLTPVENGTLVGVRLERHGKNLKGKLIGALLPLLGTKVVTDSLRSALRLT</sequence>
<dbReference type="Pfam" id="PF10604">
    <property type="entry name" value="Polyketide_cyc2"/>
    <property type="match status" value="1"/>
</dbReference>
<dbReference type="EMBL" id="BAAAYX010000002">
    <property type="protein sequence ID" value="GAA3691272.1"/>
    <property type="molecule type" value="Genomic_DNA"/>
</dbReference>
<dbReference type="InterPro" id="IPR023393">
    <property type="entry name" value="START-like_dom_sf"/>
</dbReference>
<dbReference type="Proteomes" id="UP001500051">
    <property type="component" value="Unassembled WGS sequence"/>
</dbReference>
<dbReference type="SUPFAM" id="SSF55961">
    <property type="entry name" value="Bet v1-like"/>
    <property type="match status" value="1"/>
</dbReference>
<keyword evidence="2" id="KW-1185">Reference proteome</keyword>
<proteinExistence type="predicted"/>
<dbReference type="Gene3D" id="3.30.530.20">
    <property type="match status" value="1"/>
</dbReference>
<name>A0ABP7CMV0_9ACTN</name>
<organism evidence="1 2">
    <name type="scientific">Microlunatus aurantiacus</name>
    <dbReference type="NCBI Taxonomy" id="446786"/>
    <lineage>
        <taxon>Bacteria</taxon>
        <taxon>Bacillati</taxon>
        <taxon>Actinomycetota</taxon>
        <taxon>Actinomycetes</taxon>
        <taxon>Propionibacteriales</taxon>
        <taxon>Propionibacteriaceae</taxon>
        <taxon>Microlunatus</taxon>
    </lineage>
</organism>
<evidence type="ECO:0008006" key="3">
    <source>
        <dbReference type="Google" id="ProtNLM"/>
    </source>
</evidence>
<gene>
    <name evidence="1" type="ORF">GCM10022204_02970</name>
</gene>
<evidence type="ECO:0000313" key="2">
    <source>
        <dbReference type="Proteomes" id="UP001500051"/>
    </source>
</evidence>
<protein>
    <recommendedName>
        <fullName evidence="3">Polyketide cyclase / dehydrase and lipid transport</fullName>
    </recommendedName>
</protein>